<proteinExistence type="predicted"/>
<feature type="compositionally biased region" description="Basic residues" evidence="2">
    <location>
        <begin position="859"/>
        <end position="870"/>
    </location>
</feature>
<feature type="compositionally biased region" description="Basic and acidic residues" evidence="2">
    <location>
        <begin position="574"/>
        <end position="585"/>
    </location>
</feature>
<feature type="compositionally biased region" description="Low complexity" evidence="2">
    <location>
        <begin position="1031"/>
        <end position="1040"/>
    </location>
</feature>
<accession>A0A016WLH4</accession>
<dbReference type="PANTHER" id="PTHR24637">
    <property type="entry name" value="COLLAGEN"/>
    <property type="match status" value="1"/>
</dbReference>
<feature type="transmembrane region" description="Helical" evidence="3">
    <location>
        <begin position="929"/>
        <end position="952"/>
    </location>
</feature>
<feature type="compositionally biased region" description="Pro residues" evidence="2">
    <location>
        <begin position="1063"/>
        <end position="1082"/>
    </location>
</feature>
<feature type="compositionally biased region" description="Low complexity" evidence="2">
    <location>
        <begin position="1102"/>
        <end position="1125"/>
    </location>
</feature>
<feature type="region of interest" description="Disordered" evidence="2">
    <location>
        <begin position="459"/>
        <end position="487"/>
    </location>
</feature>
<feature type="region of interest" description="Disordered" evidence="2">
    <location>
        <begin position="562"/>
        <end position="604"/>
    </location>
</feature>
<dbReference type="AlphaFoldDB" id="A0A016WLH4"/>
<organism evidence="6 7">
    <name type="scientific">Ancylostoma ceylanicum</name>
    <dbReference type="NCBI Taxonomy" id="53326"/>
    <lineage>
        <taxon>Eukaryota</taxon>
        <taxon>Metazoa</taxon>
        <taxon>Ecdysozoa</taxon>
        <taxon>Nematoda</taxon>
        <taxon>Chromadorea</taxon>
        <taxon>Rhabditida</taxon>
        <taxon>Rhabditina</taxon>
        <taxon>Rhabditomorpha</taxon>
        <taxon>Strongyloidea</taxon>
        <taxon>Ancylostomatidae</taxon>
        <taxon>Ancylostomatinae</taxon>
        <taxon>Ancylostoma</taxon>
    </lineage>
</organism>
<dbReference type="STRING" id="53326.A0A016WLH4"/>
<keyword evidence="3" id="KW-1133">Transmembrane helix</keyword>
<keyword evidence="1" id="KW-0677">Repeat</keyword>
<dbReference type="PANTHER" id="PTHR24637:SF236">
    <property type="entry name" value="NEMATODE CUTICLE COLLAGEN N-TERMINAL DOMAIN-CONTAINING PROTEIN"/>
    <property type="match status" value="1"/>
</dbReference>
<evidence type="ECO:0000313" key="6">
    <source>
        <dbReference type="EMBL" id="EYC40659.1"/>
    </source>
</evidence>
<keyword evidence="4" id="KW-0732">Signal</keyword>
<feature type="region of interest" description="Disordered" evidence="2">
    <location>
        <begin position="300"/>
        <end position="319"/>
    </location>
</feature>
<comment type="caution">
    <text evidence="6">The sequence shown here is derived from an EMBL/GenBank/DDBJ whole genome shotgun (WGS) entry which is preliminary data.</text>
</comment>
<evidence type="ECO:0000256" key="1">
    <source>
        <dbReference type="ARBA" id="ARBA00022737"/>
    </source>
</evidence>
<dbReference type="PROSITE" id="PS51257">
    <property type="entry name" value="PROKAR_LIPOPROTEIN"/>
    <property type="match status" value="1"/>
</dbReference>
<feature type="domain" description="Nematode cuticle collagen N-terminal" evidence="5">
    <location>
        <begin position="928"/>
        <end position="980"/>
    </location>
</feature>
<evidence type="ECO:0000259" key="5">
    <source>
        <dbReference type="SMART" id="SM01088"/>
    </source>
</evidence>
<feature type="chain" id="PRO_5001491471" description="Nematode cuticle collagen N-terminal domain-containing protein" evidence="4">
    <location>
        <begin position="19"/>
        <end position="1245"/>
    </location>
</feature>
<dbReference type="Proteomes" id="UP000024635">
    <property type="component" value="Unassembled WGS sequence"/>
</dbReference>
<name>A0A016WLH4_9BILA</name>
<evidence type="ECO:0000256" key="2">
    <source>
        <dbReference type="SAM" id="MobiDB-lite"/>
    </source>
</evidence>
<reference evidence="7" key="1">
    <citation type="journal article" date="2015" name="Nat. Genet.">
        <title>The genome and transcriptome of the zoonotic hookworm Ancylostoma ceylanicum identify infection-specific gene families.</title>
        <authorList>
            <person name="Schwarz E.M."/>
            <person name="Hu Y."/>
            <person name="Antoshechkin I."/>
            <person name="Miller M.M."/>
            <person name="Sternberg P.W."/>
            <person name="Aroian R.V."/>
        </authorList>
    </citation>
    <scope>NUCLEOTIDE SEQUENCE</scope>
    <source>
        <strain evidence="7">HY135</strain>
    </source>
</reference>
<feature type="compositionally biased region" description="Pro residues" evidence="2">
    <location>
        <begin position="1156"/>
        <end position="1165"/>
    </location>
</feature>
<protein>
    <recommendedName>
        <fullName evidence="5">Nematode cuticle collagen N-terminal domain-containing protein</fullName>
    </recommendedName>
</protein>
<evidence type="ECO:0000313" key="7">
    <source>
        <dbReference type="Proteomes" id="UP000024635"/>
    </source>
</evidence>
<dbReference type="SMART" id="SM01088">
    <property type="entry name" value="Col_cuticle_N"/>
    <property type="match status" value="1"/>
</dbReference>
<keyword evidence="7" id="KW-1185">Reference proteome</keyword>
<dbReference type="Pfam" id="PF01484">
    <property type="entry name" value="Col_cuticle_N"/>
    <property type="match status" value="1"/>
</dbReference>
<dbReference type="InterPro" id="IPR002486">
    <property type="entry name" value="Col_cuticle_N"/>
</dbReference>
<feature type="signal peptide" evidence="4">
    <location>
        <begin position="1"/>
        <end position="18"/>
    </location>
</feature>
<dbReference type="OrthoDB" id="5877748at2759"/>
<gene>
    <name evidence="6" type="primary">Acey_s0603.g538</name>
    <name evidence="6" type="ORF">Y032_0603g538</name>
</gene>
<dbReference type="Pfam" id="PF01391">
    <property type="entry name" value="Collagen"/>
    <property type="match status" value="1"/>
</dbReference>
<keyword evidence="3" id="KW-0472">Membrane</keyword>
<feature type="compositionally biased region" description="Gly residues" evidence="2">
    <location>
        <begin position="1178"/>
        <end position="1187"/>
    </location>
</feature>
<evidence type="ECO:0000256" key="4">
    <source>
        <dbReference type="SAM" id="SignalP"/>
    </source>
</evidence>
<feature type="compositionally biased region" description="Pro residues" evidence="2">
    <location>
        <begin position="1132"/>
        <end position="1147"/>
    </location>
</feature>
<feature type="compositionally biased region" description="Gly residues" evidence="2">
    <location>
        <begin position="1083"/>
        <end position="1095"/>
    </location>
</feature>
<dbReference type="InterPro" id="IPR008160">
    <property type="entry name" value="Collagen"/>
</dbReference>
<keyword evidence="3" id="KW-0812">Transmembrane</keyword>
<dbReference type="GO" id="GO:0042302">
    <property type="term" value="F:structural constituent of cuticle"/>
    <property type="evidence" value="ECO:0007669"/>
    <property type="project" value="InterPro"/>
</dbReference>
<feature type="compositionally biased region" description="Basic and acidic residues" evidence="2">
    <location>
        <begin position="477"/>
        <end position="487"/>
    </location>
</feature>
<feature type="compositionally biased region" description="Basic and acidic residues" evidence="2">
    <location>
        <begin position="143"/>
        <end position="160"/>
    </location>
</feature>
<feature type="region of interest" description="Disordered" evidence="2">
    <location>
        <begin position="21"/>
        <end position="46"/>
    </location>
</feature>
<dbReference type="EMBL" id="JARK01000203">
    <property type="protein sequence ID" value="EYC40659.1"/>
    <property type="molecule type" value="Genomic_DNA"/>
</dbReference>
<evidence type="ECO:0000256" key="3">
    <source>
        <dbReference type="SAM" id="Phobius"/>
    </source>
</evidence>
<feature type="region of interest" description="Disordered" evidence="2">
    <location>
        <begin position="859"/>
        <end position="890"/>
    </location>
</feature>
<feature type="region of interest" description="Disordered" evidence="2">
    <location>
        <begin position="1014"/>
        <end position="1195"/>
    </location>
</feature>
<sequence>MGWKLGLAMVFLAASCCADESPESTLTTQDNQSEDYESSDADENVLKNRSTITNQSKVTQTVGSMLPPNPDLIVNLTPNDDNGAVKESERKRAELELLKKSSKFRNAALGAPITKTKLDEVEIQNIDGANPHLPPFAFSGDDADTKAKSAREIKQPDESPPKTTPATPTTTGFEQAKLIETLEDINSGGFVEEERAKRVGTGSPDGEPTAHVQESVDTVVESDTTIAPSAVVTNTEVVDPIAEYNRKIVELAKRRRMIKEEGYKKYKQIMFKSGRNIVPVRLFFDTDPALPLQPEDSFKRSIKTPSETAKGSPVQGDKHNLVDAAVGGEKRQEVQKVEISKPNPQLETRKALLVDSASFTPSAVNIVETTTLLNADQVLLNGQTESAPEDLAGSGLPPPTTSESTIEVQEELLSQQAHHAAEVVSVQRQTSTPFALDLSSTTTEDITRFDKMVKVEPAVMASTPSPTEPLSEVSSQRSEESTTERSVSEITSEILDMLGESTTPILPTSSQQLLEPSSSIPVFSEAASSTALTANLSQTLPPLLSMPPLSALSSFSSLNTPVKIATQPRKPKKTSSERVGDDRKKSSGILGLKTPLPTKKPRRKLTKLRTSTVPFDVVDSEGRTGITSTGTRAVTPAERHRFIKQKPGASPVFSKPDRFGVIRKGIRVNRPIRHRAVLVGQTSSPALISRTHPGQRIFERTVKVDKPRRRRVRTKLQRRNPNILTIRQRGSATDLRSSFATTEAKSSVPLVITSPIPPRSPPVLSRLSIRPHAVNRHPTFGASHQQAPAVQLSLRPSGVSMARGPQSLIQPQPSLARTLASPLNPVGELKVVKPKKNNIFRLSEWDRIREEFLRIKRQHKKLRQKHRQARARAASGGKTLSSERPNTAAARENTRYVPHNGEIARGVVYLAGHCVPIADFRLRMYATKVVTAVAGITAVTTVCSLVVVLYLVNDINNFYDEAIEELTEFKDLANSAWHEMRPSYQDMREKRAVLAGAVRQRRQWPAHCACGTPPASCAPGPPGPPGPPGLPGERGVPGLPGKRGNDGIKISSGGGAGGCIKCPPGPPGSPGNDGPPGPPGPGGAPGAPAIGGGQGPPGPIGPAGDAGAPGMPGNAGAPGQPGAPGQRSIGLPGPPGPPGPLGPPGAPGMPGAAGGPAPPGPPGLPGRPGNPGAPGPDGQPGGAGQPGMPGTDAQYCPCPPRTVLYSQRKVLAQRRNRDAPPASKPVKSTDIKVTATAARKAVRKH</sequence>
<feature type="region of interest" description="Disordered" evidence="2">
    <location>
        <begin position="130"/>
        <end position="170"/>
    </location>
</feature>
<feature type="compositionally biased region" description="Acidic residues" evidence="2">
    <location>
        <begin position="32"/>
        <end position="43"/>
    </location>
</feature>
<feature type="region of interest" description="Disordered" evidence="2">
    <location>
        <begin position="1212"/>
        <end position="1231"/>
    </location>
</feature>
<feature type="compositionally biased region" description="Pro residues" evidence="2">
    <location>
        <begin position="1019"/>
        <end position="1030"/>
    </location>
</feature>